<dbReference type="SUPFAM" id="SSF55811">
    <property type="entry name" value="Nudix"/>
    <property type="match status" value="1"/>
</dbReference>
<dbReference type="GO" id="GO:0003824">
    <property type="term" value="F:catalytic activity"/>
    <property type="evidence" value="ECO:0007669"/>
    <property type="project" value="UniProtKB-ARBA"/>
</dbReference>
<dbReference type="Proteomes" id="UP000197215">
    <property type="component" value="Unassembled WGS sequence"/>
</dbReference>
<dbReference type="InterPro" id="IPR015797">
    <property type="entry name" value="NUDIX_hydrolase-like_dom_sf"/>
</dbReference>
<organism evidence="2 3">
    <name type="scientific">Polynucleobacter victoriensis</name>
    <dbReference type="NCBI Taxonomy" id="2049319"/>
    <lineage>
        <taxon>Bacteria</taxon>
        <taxon>Pseudomonadati</taxon>
        <taxon>Pseudomonadota</taxon>
        <taxon>Betaproteobacteria</taxon>
        <taxon>Burkholderiales</taxon>
        <taxon>Burkholderiaceae</taxon>
        <taxon>Polynucleobacter</taxon>
    </lineage>
</organism>
<gene>
    <name evidence="2" type="ORF">SAMN06295916_0086</name>
</gene>
<evidence type="ECO:0000313" key="3">
    <source>
        <dbReference type="Proteomes" id="UP000197215"/>
    </source>
</evidence>
<proteinExistence type="predicted"/>
<feature type="domain" description="Nudix hydrolase" evidence="1">
    <location>
        <begin position="125"/>
        <end position="268"/>
    </location>
</feature>
<dbReference type="OrthoDB" id="5621792at2"/>
<accession>A0A212T0J7</accession>
<evidence type="ECO:0000259" key="1">
    <source>
        <dbReference type="PROSITE" id="PS51462"/>
    </source>
</evidence>
<sequence>MSLISATTRAALEEILETALRPAPSNWQTIRFGTEVIGHIQPDYVDTIETYIANAETPAIVRFGEHLQLEKLSPYLLSQELQELAEFLKKEGLAPGWRNESFAWFDHLGHERFRMERAAFRSLGLHSRACHINGYTSNQEIWLGLRSPTKATDPNMLDNLAAGGVSADETLLQCVIRELWEESSVPRQLACLVEPVGHIHVSRVVEPKGLHDESLYTYDLELPSDFIPKNNDGEVANFIKVPFTQAANLILEGALTPDAAAVTADFLLRKA</sequence>
<dbReference type="CDD" id="cd03676">
    <property type="entry name" value="NUDIX_Tnr3_like"/>
    <property type="match status" value="1"/>
</dbReference>
<dbReference type="PROSITE" id="PS51462">
    <property type="entry name" value="NUDIX"/>
    <property type="match status" value="1"/>
</dbReference>
<dbReference type="RefSeq" id="WP_088811958.1">
    <property type="nucleotide sequence ID" value="NZ_FYEX01000001.1"/>
</dbReference>
<name>A0A212T0J7_9BURK</name>
<dbReference type="Pfam" id="PF00293">
    <property type="entry name" value="NUDIX"/>
    <property type="match status" value="1"/>
</dbReference>
<dbReference type="AlphaFoldDB" id="A0A212T0J7"/>
<dbReference type="Gene3D" id="3.90.79.10">
    <property type="entry name" value="Nucleoside Triphosphate Pyrophosphohydrolase"/>
    <property type="match status" value="1"/>
</dbReference>
<protein>
    <submittedName>
        <fullName evidence="2">NUDIX domain-containing protein</fullName>
    </submittedName>
</protein>
<dbReference type="InterPro" id="IPR000086">
    <property type="entry name" value="NUDIX_hydrolase_dom"/>
</dbReference>
<dbReference type="EMBL" id="FYEX01000001">
    <property type="protein sequence ID" value="SNC59539.1"/>
    <property type="molecule type" value="Genomic_DNA"/>
</dbReference>
<reference evidence="2 3" key="1">
    <citation type="submission" date="2017-06" db="EMBL/GenBank/DDBJ databases">
        <authorList>
            <person name="Kim H.J."/>
            <person name="Triplett B.A."/>
        </authorList>
    </citation>
    <scope>NUCLEOTIDE SEQUENCE [LARGE SCALE GENOMIC DNA]</scope>
    <source>
        <strain evidence="2 3">MWH-VicM1</strain>
    </source>
</reference>
<evidence type="ECO:0000313" key="2">
    <source>
        <dbReference type="EMBL" id="SNC59539.1"/>
    </source>
</evidence>
<keyword evidence="3" id="KW-1185">Reference proteome</keyword>